<dbReference type="AlphaFoldDB" id="A0A0M2URF2"/>
<dbReference type="Proteomes" id="UP000034954">
    <property type="component" value="Unassembled WGS sequence"/>
</dbReference>
<dbReference type="InterPro" id="IPR022441">
    <property type="entry name" value="Para_beta_helix_rpt-2"/>
</dbReference>
<evidence type="ECO:0000256" key="4">
    <source>
        <dbReference type="SAM" id="Phobius"/>
    </source>
</evidence>
<accession>A0A0M2URF2</accession>
<evidence type="ECO:0000313" key="6">
    <source>
        <dbReference type="EMBL" id="KKO18643.1"/>
    </source>
</evidence>
<evidence type="ECO:0000256" key="3">
    <source>
        <dbReference type="ARBA" id="ARBA00022786"/>
    </source>
</evidence>
<reference evidence="6 7" key="1">
    <citation type="journal article" date="2013" name="BMC Microbiol.">
        <title>Identification of the type II cytochrome c maturation pathway in anammox bacteria by comparative genomics.</title>
        <authorList>
            <person name="Ferousi C."/>
            <person name="Speth D.R."/>
            <person name="Reimann J."/>
            <person name="Op den Camp H.J."/>
            <person name="Allen J.W."/>
            <person name="Keltjens J.T."/>
            <person name="Jetten M.S."/>
        </authorList>
    </citation>
    <scope>NUCLEOTIDE SEQUENCE [LARGE SCALE GENOMIC DNA]</scope>
    <source>
        <strain evidence="6">RU1</strain>
    </source>
</reference>
<dbReference type="InterPro" id="IPR012334">
    <property type="entry name" value="Pectin_lyas_fold"/>
</dbReference>
<organism evidence="6 7">
    <name type="scientific">Candidatus Brocadia fulgida</name>
    <dbReference type="NCBI Taxonomy" id="380242"/>
    <lineage>
        <taxon>Bacteria</taxon>
        <taxon>Pseudomonadati</taxon>
        <taxon>Planctomycetota</taxon>
        <taxon>Candidatus Brocadiia</taxon>
        <taxon>Candidatus Brocadiales</taxon>
        <taxon>Candidatus Brocadiaceae</taxon>
        <taxon>Candidatus Brocadia</taxon>
    </lineage>
</organism>
<keyword evidence="2" id="KW-0677">Repeat</keyword>
<gene>
    <name evidence="6" type="ORF">BROFUL_02650</name>
</gene>
<feature type="transmembrane region" description="Helical" evidence="4">
    <location>
        <begin position="12"/>
        <end position="37"/>
    </location>
</feature>
<keyword evidence="4" id="KW-0812">Transmembrane</keyword>
<dbReference type="SMART" id="SM00710">
    <property type="entry name" value="PbH1"/>
    <property type="match status" value="6"/>
</dbReference>
<dbReference type="InterPro" id="IPR006626">
    <property type="entry name" value="PbH1"/>
</dbReference>
<sequence length="439" mass="47089">MTINKKSRTTPSLLSAMVFICAVFMVTLCGTGVTYGLTHSSNITSDETWYTADNPHIVTGGIHVYNNATLKIEAGCQVRFDPGAVLYFGYYSGAALNATGTSLNPITFTSNAATPAPNDWDGIVFFNSTDDASTIMDYCTVEYGGYSAYQSNIYCNTASPTIQNCTIRHSGEYGIYCDNYSAPTLINNTISNNGWFPITLNCNNLDTHVAGNTGSGNGTDAIEVRGGGITSSHTWVPQDFNFTVTDSIHVYNDAILTINPGCLVKFRQGTGLYIGYYSGATLNATGTSLNPITFTSGVATPAPDDWEGIVFFNSTVDASTIMDYCTVEYGGFRSYHSNINCNNSSPTIQNCTIRYSDEYGIYCDDASAPTLTNNTISNNGAFPISLFCNLLDTNVTGNTGSSNGTNAIEVRGGGITLSRTWVPQDFYFNVTGSGIHVFS</sequence>
<dbReference type="InterPro" id="IPR051550">
    <property type="entry name" value="SCF-Subunits/Alg-Epimerases"/>
</dbReference>
<dbReference type="InterPro" id="IPR039448">
    <property type="entry name" value="Beta_helix"/>
</dbReference>
<protein>
    <recommendedName>
        <fullName evidence="5">Right handed beta helix domain-containing protein</fullName>
    </recommendedName>
</protein>
<evidence type="ECO:0000313" key="7">
    <source>
        <dbReference type="Proteomes" id="UP000034954"/>
    </source>
</evidence>
<evidence type="ECO:0000259" key="5">
    <source>
        <dbReference type="Pfam" id="PF13229"/>
    </source>
</evidence>
<dbReference type="NCBIfam" id="TIGR03804">
    <property type="entry name" value="para_beta_helix"/>
    <property type="match status" value="2"/>
</dbReference>
<dbReference type="Gene3D" id="2.160.20.10">
    <property type="entry name" value="Single-stranded right-handed beta-helix, Pectin lyase-like"/>
    <property type="match status" value="2"/>
</dbReference>
<comment type="caution">
    <text evidence="6">The sequence shown here is derived from an EMBL/GenBank/DDBJ whole genome shotgun (WGS) entry which is preliminary data.</text>
</comment>
<feature type="domain" description="Right handed beta helix" evidence="5">
    <location>
        <begin position="119"/>
        <end position="228"/>
    </location>
</feature>
<keyword evidence="4" id="KW-1133">Transmembrane helix</keyword>
<feature type="domain" description="Right handed beta helix" evidence="5">
    <location>
        <begin position="245"/>
        <end position="414"/>
    </location>
</feature>
<dbReference type="InterPro" id="IPR011050">
    <property type="entry name" value="Pectin_lyase_fold/virulence"/>
</dbReference>
<keyword evidence="4" id="KW-0472">Membrane</keyword>
<keyword evidence="3" id="KW-0833">Ubl conjugation pathway</keyword>
<comment type="pathway">
    <text evidence="1">Protein modification; protein ubiquitination.</text>
</comment>
<keyword evidence="7" id="KW-1185">Reference proteome</keyword>
<evidence type="ECO:0000256" key="2">
    <source>
        <dbReference type="ARBA" id="ARBA00022737"/>
    </source>
</evidence>
<feature type="non-terminal residue" evidence="6">
    <location>
        <position position="439"/>
    </location>
</feature>
<name>A0A0M2URF2_9BACT</name>
<evidence type="ECO:0000256" key="1">
    <source>
        <dbReference type="ARBA" id="ARBA00004906"/>
    </source>
</evidence>
<dbReference type="PANTHER" id="PTHR22990:SF15">
    <property type="entry name" value="F-BOX ONLY PROTEIN 10"/>
    <property type="match status" value="1"/>
</dbReference>
<proteinExistence type="predicted"/>
<dbReference type="PANTHER" id="PTHR22990">
    <property type="entry name" value="F-BOX ONLY PROTEIN"/>
    <property type="match status" value="1"/>
</dbReference>
<dbReference type="SUPFAM" id="SSF51126">
    <property type="entry name" value="Pectin lyase-like"/>
    <property type="match status" value="2"/>
</dbReference>
<dbReference type="EMBL" id="LAQJ01000242">
    <property type="protein sequence ID" value="KKO18643.1"/>
    <property type="molecule type" value="Genomic_DNA"/>
</dbReference>
<dbReference type="Pfam" id="PF13229">
    <property type="entry name" value="Beta_helix"/>
    <property type="match status" value="2"/>
</dbReference>